<dbReference type="AlphaFoldDB" id="A0AAE9SDK2"/>
<evidence type="ECO:0000259" key="5">
    <source>
        <dbReference type="PROSITE" id="PS50931"/>
    </source>
</evidence>
<dbReference type="Proteomes" id="UP001056890">
    <property type="component" value="Chromosome"/>
</dbReference>
<evidence type="ECO:0000256" key="4">
    <source>
        <dbReference type="ARBA" id="ARBA00023163"/>
    </source>
</evidence>
<keyword evidence="2" id="KW-0805">Transcription regulation</keyword>
<dbReference type="InterPro" id="IPR058163">
    <property type="entry name" value="LysR-type_TF_proteobact-type"/>
</dbReference>
<dbReference type="InterPro" id="IPR005119">
    <property type="entry name" value="LysR_subst-bd"/>
</dbReference>
<dbReference type="PANTHER" id="PTHR30537">
    <property type="entry name" value="HTH-TYPE TRANSCRIPTIONAL REGULATOR"/>
    <property type="match status" value="1"/>
</dbReference>
<dbReference type="EMBL" id="CP099717">
    <property type="protein sequence ID" value="USV56454.1"/>
    <property type="molecule type" value="Genomic_DNA"/>
</dbReference>
<dbReference type="InterPro" id="IPR000847">
    <property type="entry name" value="LysR_HTH_N"/>
</dbReference>
<feature type="domain" description="HTH lysR-type" evidence="5">
    <location>
        <begin position="1"/>
        <end position="57"/>
    </location>
</feature>
<sequence>MLDRIRILAQVVESGSFSRAARALNLAPSSVTRTIDSLEQQLGVPLFKRSTRQLVLTEQGEYFLARSVPLLEEAEQLVQSLQPLHVAPRGPLRVSVFESFGAAWLAPRLPVFLARYPGVRVEIEFDNRLVDLDADNVDVAIRIGRPTDSSLHARHLLANRTLLVASPTYLAQHGEPAHPDELASHNCLIRGQGRQRQHWYFQRGPERRKIAVQGNLASVGGTPLLCAAQAGCGLLLLSSWMVQQGIDDGSLRQLLPDWQASPYEDRHDEIYAVFRGGRFLKPQTRAFIDFLIEVMAPLQGSDGKA</sequence>
<organism evidence="6 7">
    <name type="scientific">Aeromonas encheleia</name>
    <dbReference type="NCBI Taxonomy" id="73010"/>
    <lineage>
        <taxon>Bacteria</taxon>
        <taxon>Pseudomonadati</taxon>
        <taxon>Pseudomonadota</taxon>
        <taxon>Gammaproteobacteria</taxon>
        <taxon>Aeromonadales</taxon>
        <taxon>Aeromonadaceae</taxon>
        <taxon>Aeromonas</taxon>
    </lineage>
</organism>
<dbReference type="FunFam" id="1.10.10.10:FF:000001">
    <property type="entry name" value="LysR family transcriptional regulator"/>
    <property type="match status" value="1"/>
</dbReference>
<dbReference type="PRINTS" id="PR00039">
    <property type="entry name" value="HTHLYSR"/>
</dbReference>
<dbReference type="InterPro" id="IPR036390">
    <property type="entry name" value="WH_DNA-bd_sf"/>
</dbReference>
<name>A0AAE9SDK2_9GAMM</name>
<dbReference type="GO" id="GO:0003677">
    <property type="term" value="F:DNA binding"/>
    <property type="evidence" value="ECO:0007669"/>
    <property type="project" value="UniProtKB-KW"/>
</dbReference>
<reference evidence="6" key="1">
    <citation type="submission" date="2022-06" db="EMBL/GenBank/DDBJ databases">
        <title>Complete Genome of Aeromonas sp. Strain SOD01 Isolated from an Urban Freshwater Stream.</title>
        <authorList>
            <person name="Williams L.E."/>
            <person name="Brysgel T."/>
            <person name="Capestro E.M."/>
            <person name="Foltz G.V."/>
            <person name="Gardner A.E."/>
            <person name="Ingrassia J."/>
            <person name="Peterson E."/>
            <person name="Arruda J."/>
            <person name="Flaherty I."/>
            <person name="Hunt M."/>
            <person name="Pappas G."/>
            <person name="Ramsaran S."/>
            <person name="Rocha M."/>
        </authorList>
    </citation>
    <scope>NUCLEOTIDE SEQUENCE</scope>
    <source>
        <strain evidence="6">SOD01</strain>
    </source>
</reference>
<dbReference type="PANTHER" id="PTHR30537:SF5">
    <property type="entry name" value="HTH-TYPE TRANSCRIPTIONAL ACTIVATOR TTDR-RELATED"/>
    <property type="match status" value="1"/>
</dbReference>
<keyword evidence="4" id="KW-0804">Transcription</keyword>
<evidence type="ECO:0000313" key="7">
    <source>
        <dbReference type="Proteomes" id="UP001056890"/>
    </source>
</evidence>
<evidence type="ECO:0000256" key="3">
    <source>
        <dbReference type="ARBA" id="ARBA00023125"/>
    </source>
</evidence>
<keyword evidence="7" id="KW-1185">Reference proteome</keyword>
<dbReference type="Gene3D" id="3.40.190.290">
    <property type="match status" value="1"/>
</dbReference>
<dbReference type="GO" id="GO:0003700">
    <property type="term" value="F:DNA-binding transcription factor activity"/>
    <property type="evidence" value="ECO:0007669"/>
    <property type="project" value="InterPro"/>
</dbReference>
<dbReference type="Pfam" id="PF00126">
    <property type="entry name" value="HTH_1"/>
    <property type="match status" value="1"/>
</dbReference>
<proteinExistence type="inferred from homology"/>
<dbReference type="RefSeq" id="WP_252994720.1">
    <property type="nucleotide sequence ID" value="NZ_CP099717.1"/>
</dbReference>
<evidence type="ECO:0000313" key="6">
    <source>
        <dbReference type="EMBL" id="USV56454.1"/>
    </source>
</evidence>
<dbReference type="Gene3D" id="1.10.10.10">
    <property type="entry name" value="Winged helix-like DNA-binding domain superfamily/Winged helix DNA-binding domain"/>
    <property type="match status" value="1"/>
</dbReference>
<gene>
    <name evidence="6" type="ORF">NHF51_13980</name>
</gene>
<dbReference type="InterPro" id="IPR036388">
    <property type="entry name" value="WH-like_DNA-bd_sf"/>
</dbReference>
<evidence type="ECO:0000256" key="1">
    <source>
        <dbReference type="ARBA" id="ARBA00009437"/>
    </source>
</evidence>
<dbReference type="SUPFAM" id="SSF46785">
    <property type="entry name" value="Winged helix' DNA-binding domain"/>
    <property type="match status" value="1"/>
</dbReference>
<dbReference type="SUPFAM" id="SSF53850">
    <property type="entry name" value="Periplasmic binding protein-like II"/>
    <property type="match status" value="1"/>
</dbReference>
<accession>A0AAE9SDK2</accession>
<comment type="similarity">
    <text evidence="1">Belongs to the LysR transcriptional regulatory family.</text>
</comment>
<dbReference type="Pfam" id="PF03466">
    <property type="entry name" value="LysR_substrate"/>
    <property type="match status" value="1"/>
</dbReference>
<dbReference type="PROSITE" id="PS50931">
    <property type="entry name" value="HTH_LYSR"/>
    <property type="match status" value="1"/>
</dbReference>
<protein>
    <submittedName>
        <fullName evidence="6">LysR family transcriptional regulator</fullName>
    </submittedName>
</protein>
<dbReference type="CDD" id="cd08422">
    <property type="entry name" value="PBP2_CrgA_like"/>
    <property type="match status" value="1"/>
</dbReference>
<evidence type="ECO:0000256" key="2">
    <source>
        <dbReference type="ARBA" id="ARBA00023015"/>
    </source>
</evidence>
<keyword evidence="3" id="KW-0238">DNA-binding</keyword>